<evidence type="ECO:0000313" key="3">
    <source>
        <dbReference type="EMBL" id="KAJ6259974.1"/>
    </source>
</evidence>
<gene>
    <name evidence="3" type="ORF">Dda_5618</name>
</gene>
<dbReference type="GO" id="GO:0006508">
    <property type="term" value="P:proteolysis"/>
    <property type="evidence" value="ECO:0007669"/>
    <property type="project" value="InterPro"/>
</dbReference>
<dbReference type="Gene3D" id="3.40.50.200">
    <property type="entry name" value="Peptidase S8/S53 domain"/>
    <property type="match status" value="1"/>
</dbReference>
<dbReference type="EMBL" id="JAQGDS010000006">
    <property type="protein sequence ID" value="KAJ6259974.1"/>
    <property type="molecule type" value="Genomic_DNA"/>
</dbReference>
<keyword evidence="1" id="KW-0378">Hydrolase</keyword>
<name>A0AAD6NIW3_DREDA</name>
<accession>A0AAD6NIW3</accession>
<evidence type="ECO:0000313" key="4">
    <source>
        <dbReference type="Proteomes" id="UP001221413"/>
    </source>
</evidence>
<evidence type="ECO:0008006" key="5">
    <source>
        <dbReference type="Google" id="ProtNLM"/>
    </source>
</evidence>
<evidence type="ECO:0000256" key="1">
    <source>
        <dbReference type="ARBA" id="ARBA00022801"/>
    </source>
</evidence>
<feature type="compositionally biased region" description="Polar residues" evidence="2">
    <location>
        <begin position="697"/>
        <end position="711"/>
    </location>
</feature>
<dbReference type="PROSITE" id="PS00136">
    <property type="entry name" value="SUBTILASE_ASP"/>
    <property type="match status" value="1"/>
</dbReference>
<protein>
    <recommendedName>
        <fullName evidence="5">F-box domain-containing protein</fullName>
    </recommendedName>
</protein>
<dbReference type="SUPFAM" id="SSF52743">
    <property type="entry name" value="Subtilisin-like"/>
    <property type="match status" value="1"/>
</dbReference>
<keyword evidence="4" id="KW-1185">Reference proteome</keyword>
<feature type="region of interest" description="Disordered" evidence="2">
    <location>
        <begin position="695"/>
        <end position="718"/>
    </location>
</feature>
<proteinExistence type="predicted"/>
<dbReference type="Proteomes" id="UP001221413">
    <property type="component" value="Unassembled WGS sequence"/>
</dbReference>
<evidence type="ECO:0000256" key="2">
    <source>
        <dbReference type="SAM" id="MobiDB-lite"/>
    </source>
</evidence>
<comment type="caution">
    <text evidence="3">The sequence shown here is derived from an EMBL/GenBank/DDBJ whole genome shotgun (WGS) entry which is preliminary data.</text>
</comment>
<dbReference type="AlphaFoldDB" id="A0AAD6NIW3"/>
<organism evidence="3 4">
    <name type="scientific">Drechslerella dactyloides</name>
    <name type="common">Nematode-trapping fungus</name>
    <name type="synonym">Arthrobotrys dactyloides</name>
    <dbReference type="NCBI Taxonomy" id="74499"/>
    <lineage>
        <taxon>Eukaryota</taxon>
        <taxon>Fungi</taxon>
        <taxon>Dikarya</taxon>
        <taxon>Ascomycota</taxon>
        <taxon>Pezizomycotina</taxon>
        <taxon>Orbiliomycetes</taxon>
        <taxon>Orbiliales</taxon>
        <taxon>Orbiliaceae</taxon>
        <taxon>Drechslerella</taxon>
    </lineage>
</organism>
<sequence>MDDDNNNNDNDGHDPNDILNPSFIDLFVEEAPPQWTIEDRHALSVIRGEPERAPAPFQRLPVELVEHIAFELVQFRDIRAMAGTCTLFHQILFGSGNHIFWFRWAGAPHSMCRWDLGTYRQNRAYQNTIVNQQSGRRRKRCQLCMAPAIKGEVFKMKTCMDCWEDIGMPAKDLYFLQSIDITGIPHEYASHEYIDVADRGIARRDWDLLFFFKPGNLRRQFEEAMDAPGAADRASSHLLEFTRTVFNEVHLRLAQLKRTMGWRYRNYYSYGTRPKEKWYTASIEDLVCPHEVVHRVLESTLCAALGGMWMNRGNYCPLPLPEDTYGPYTEFCASFPKTKCELQTEPAYLDEFGNDPSNLHGCDIECQRESRAKLFRKTWWPAAEERLLRALIGDASVTLTAAEGIMLQVSRNKVNFKETLQDIVDAILRGCKWVVPGVIGDFTAESVDDAMEEKSAFNDRVEREFREGRLKEWLLLPRKYSFHWLEAEDLGKRAFTIALGKETYGYELGKDLLKLFPEDRFFEEPEVIASDHSYEIGTLDISGLEKRSDDVTNDNLVEVRRDAFEGLPTLSEPKEADWRKVPRIGTSYYDYKNPGEGVVVYVIDSGLNETHPDFKDLKIQDWITPGHFPSDKATATVSGMLAMYLSRNMDSPNRITDAIEKLKTSSFKRRPEDPEPVTVIHSGITLDQWPEEDRQMVTHTSTAVSDSSITGTDARLLR</sequence>
<dbReference type="GO" id="GO:0004252">
    <property type="term" value="F:serine-type endopeptidase activity"/>
    <property type="evidence" value="ECO:0007669"/>
    <property type="project" value="InterPro"/>
</dbReference>
<dbReference type="InterPro" id="IPR023827">
    <property type="entry name" value="Peptidase_S8_Asp-AS"/>
</dbReference>
<reference evidence="3" key="1">
    <citation type="submission" date="2023-01" db="EMBL/GenBank/DDBJ databases">
        <title>The chitinases involved in constricting ring structure development in the nematode-trapping fungus Drechslerella dactyloides.</title>
        <authorList>
            <person name="Wang R."/>
            <person name="Zhang L."/>
            <person name="Tang P."/>
            <person name="Li S."/>
            <person name="Liang L."/>
        </authorList>
    </citation>
    <scope>NUCLEOTIDE SEQUENCE</scope>
    <source>
        <strain evidence="3">YMF1.00031</strain>
    </source>
</reference>
<dbReference type="CDD" id="cd09917">
    <property type="entry name" value="F-box_SF"/>
    <property type="match status" value="1"/>
</dbReference>
<dbReference type="InterPro" id="IPR036852">
    <property type="entry name" value="Peptidase_S8/S53_dom_sf"/>
</dbReference>